<evidence type="ECO:0000313" key="12">
    <source>
        <dbReference type="Proteomes" id="UP001163046"/>
    </source>
</evidence>
<feature type="transmembrane region" description="Helical" evidence="8">
    <location>
        <begin position="208"/>
        <end position="229"/>
    </location>
</feature>
<reference evidence="11" key="1">
    <citation type="submission" date="2023-01" db="EMBL/GenBank/DDBJ databases">
        <title>Genome assembly of the deep-sea coral Lophelia pertusa.</title>
        <authorList>
            <person name="Herrera S."/>
            <person name="Cordes E."/>
        </authorList>
    </citation>
    <scope>NUCLEOTIDE SEQUENCE</scope>
    <source>
        <strain evidence="11">USNM1676648</strain>
        <tissue evidence="11">Polyp</tissue>
    </source>
</reference>
<evidence type="ECO:0000256" key="3">
    <source>
        <dbReference type="ARBA" id="ARBA00022692"/>
    </source>
</evidence>
<keyword evidence="12" id="KW-1185">Reference proteome</keyword>
<dbReference type="AlphaFoldDB" id="A0A9X0CX60"/>
<feature type="transmembrane region" description="Helical" evidence="8">
    <location>
        <begin position="386"/>
        <end position="408"/>
    </location>
</feature>
<dbReference type="PANTHER" id="PTHR35578:SF6">
    <property type="entry name" value="PROLINE-RICH TRANSMEMBRANE PROTEIN 4"/>
    <property type="match status" value="1"/>
</dbReference>
<feature type="chain" id="PRO_5040899168" description="Proline-rich transmembrane protein 3/4 domain-containing protein" evidence="9">
    <location>
        <begin position="23"/>
        <end position="450"/>
    </location>
</feature>
<keyword evidence="4 9" id="KW-0732">Signal</keyword>
<sequence length="450" mass="50655">MFEERVIFFLVCLSATSNLITATNTTAHLPTIPRTAGTAAPEPGPDWPVAKRQWGLTWELHWLGLGLAFAFLACRSLWAIVRSPDVNSRFARRNLFYAINWLLVALGTTRSFYLWIDPYESGENITTCPLWVVRPLFGIAFPCLMSAFCLVHVAFLEVTKIQLGSPKLRSLRFVVSIILVHFAVVTVSDTTAAIKADRTELLIVCQSFFIVWGLLNSISFIYSGSRVVIKTRNIRNRIFEMESVECNQQAQQSQPAKQRAPVNKHSRQQKETARQPNTPQNGHTSGGPAVVYTIQPLGFGNNLTVGPRGTRQKVSNQESKPVNRQRHPNLTTCVPTNRERAVQKVAGITIITSILSICCCVLQIYSLFGVYAAYSRIVSPKPWPWLAFQTSFRLVELFMAFLLSYCVLRPGVCWRRGMFTWLSGLRRSRKTRLPRITIVQVQHAAQGDIA</sequence>
<keyword evidence="5 8" id="KW-1133">Transmembrane helix</keyword>
<feature type="compositionally biased region" description="Low complexity" evidence="7">
    <location>
        <begin position="249"/>
        <end position="260"/>
    </location>
</feature>
<feature type="transmembrane region" description="Helical" evidence="8">
    <location>
        <begin position="170"/>
        <end position="188"/>
    </location>
</feature>
<accession>A0A9X0CX60</accession>
<evidence type="ECO:0000259" key="10">
    <source>
        <dbReference type="Pfam" id="PF25987"/>
    </source>
</evidence>
<evidence type="ECO:0000256" key="5">
    <source>
        <dbReference type="ARBA" id="ARBA00022989"/>
    </source>
</evidence>
<dbReference type="InterPro" id="IPR052836">
    <property type="entry name" value="PRRT_domain-containing"/>
</dbReference>
<feature type="region of interest" description="Disordered" evidence="7">
    <location>
        <begin position="304"/>
        <end position="331"/>
    </location>
</feature>
<feature type="signal peptide" evidence="9">
    <location>
        <begin position="1"/>
        <end position="22"/>
    </location>
</feature>
<dbReference type="OrthoDB" id="10066605at2759"/>
<protein>
    <recommendedName>
        <fullName evidence="10">Proline-rich transmembrane protein 3/4 domain-containing protein</fullName>
    </recommendedName>
</protein>
<evidence type="ECO:0000256" key="1">
    <source>
        <dbReference type="ARBA" id="ARBA00004141"/>
    </source>
</evidence>
<dbReference type="PANTHER" id="PTHR35578">
    <property type="entry name" value="PROLINE-RICH TRANSMEMBRANE PROTEIN 4-RELATED"/>
    <property type="match status" value="1"/>
</dbReference>
<feature type="domain" description="Proline-rich transmembrane protein 3/4" evidence="10">
    <location>
        <begin position="330"/>
        <end position="415"/>
    </location>
</feature>
<feature type="transmembrane region" description="Helical" evidence="8">
    <location>
        <begin position="95"/>
        <end position="116"/>
    </location>
</feature>
<name>A0A9X0CX60_9CNID</name>
<dbReference type="Proteomes" id="UP001163046">
    <property type="component" value="Unassembled WGS sequence"/>
</dbReference>
<feature type="compositionally biased region" description="Polar residues" evidence="7">
    <location>
        <begin position="274"/>
        <end position="283"/>
    </location>
</feature>
<feature type="transmembrane region" description="Helical" evidence="8">
    <location>
        <begin position="62"/>
        <end position="83"/>
    </location>
</feature>
<feature type="compositionally biased region" description="Polar residues" evidence="7">
    <location>
        <begin position="312"/>
        <end position="331"/>
    </location>
</feature>
<gene>
    <name evidence="11" type="ORF">OS493_020408</name>
</gene>
<evidence type="ECO:0000256" key="9">
    <source>
        <dbReference type="SAM" id="SignalP"/>
    </source>
</evidence>
<evidence type="ECO:0000256" key="8">
    <source>
        <dbReference type="SAM" id="Phobius"/>
    </source>
</evidence>
<feature type="transmembrane region" description="Helical" evidence="8">
    <location>
        <begin position="345"/>
        <end position="374"/>
    </location>
</feature>
<evidence type="ECO:0000313" key="11">
    <source>
        <dbReference type="EMBL" id="KAJ7378810.1"/>
    </source>
</evidence>
<keyword evidence="2" id="KW-0597">Phosphoprotein</keyword>
<dbReference type="Pfam" id="PF25987">
    <property type="entry name" value="PRRT3"/>
    <property type="match status" value="2"/>
</dbReference>
<evidence type="ECO:0000256" key="6">
    <source>
        <dbReference type="ARBA" id="ARBA00023136"/>
    </source>
</evidence>
<proteinExistence type="predicted"/>
<comment type="caution">
    <text evidence="11">The sequence shown here is derived from an EMBL/GenBank/DDBJ whole genome shotgun (WGS) entry which is preliminary data.</text>
</comment>
<dbReference type="InterPro" id="IPR059081">
    <property type="entry name" value="PRRT3-4"/>
</dbReference>
<keyword evidence="3 8" id="KW-0812">Transmembrane</keyword>
<feature type="transmembrane region" description="Helical" evidence="8">
    <location>
        <begin position="136"/>
        <end position="158"/>
    </location>
</feature>
<evidence type="ECO:0000256" key="7">
    <source>
        <dbReference type="SAM" id="MobiDB-lite"/>
    </source>
</evidence>
<feature type="region of interest" description="Disordered" evidence="7">
    <location>
        <begin position="249"/>
        <end position="287"/>
    </location>
</feature>
<evidence type="ECO:0000256" key="2">
    <source>
        <dbReference type="ARBA" id="ARBA00022553"/>
    </source>
</evidence>
<evidence type="ECO:0000256" key="4">
    <source>
        <dbReference type="ARBA" id="ARBA00022729"/>
    </source>
</evidence>
<organism evidence="11 12">
    <name type="scientific">Desmophyllum pertusum</name>
    <dbReference type="NCBI Taxonomy" id="174260"/>
    <lineage>
        <taxon>Eukaryota</taxon>
        <taxon>Metazoa</taxon>
        <taxon>Cnidaria</taxon>
        <taxon>Anthozoa</taxon>
        <taxon>Hexacorallia</taxon>
        <taxon>Scleractinia</taxon>
        <taxon>Caryophylliina</taxon>
        <taxon>Caryophylliidae</taxon>
        <taxon>Desmophyllum</taxon>
    </lineage>
</organism>
<dbReference type="EMBL" id="MU826362">
    <property type="protein sequence ID" value="KAJ7378810.1"/>
    <property type="molecule type" value="Genomic_DNA"/>
</dbReference>
<feature type="domain" description="Proline-rich transmembrane protein 3/4" evidence="10">
    <location>
        <begin position="37"/>
        <end position="248"/>
    </location>
</feature>
<keyword evidence="6 8" id="KW-0472">Membrane</keyword>
<comment type="subcellular location">
    <subcellularLocation>
        <location evidence="1">Membrane</location>
        <topology evidence="1">Multi-pass membrane protein</topology>
    </subcellularLocation>
</comment>